<feature type="domain" description="Metallo-beta-lactamase" evidence="10">
    <location>
        <begin position="142"/>
        <end position="201"/>
    </location>
</feature>
<keyword evidence="4" id="KW-0540">Nuclease</keyword>
<keyword evidence="5" id="KW-0479">Metal-binding</keyword>
<comment type="caution">
    <text evidence="11">The sequence shown here is derived from an EMBL/GenBank/DDBJ whole genome shotgun (WGS) entry which is preliminary data.</text>
</comment>
<gene>
    <name evidence="11" type="ORF">HYH03_009606</name>
</gene>
<protein>
    <recommendedName>
        <fullName evidence="10">Metallo-beta-lactamase domain-containing protein</fullName>
    </recommendedName>
</protein>
<feature type="region of interest" description="Disordered" evidence="9">
    <location>
        <begin position="487"/>
        <end position="506"/>
    </location>
</feature>
<dbReference type="InterPro" id="IPR036866">
    <property type="entry name" value="RibonucZ/Hydroxyglut_hydro"/>
</dbReference>
<sequence length="618" mass="64582">MPRPTSSRPCGGVARRGRPARVVAEGREAPPSEQSSVRPRLRRAAPATTPAPGQPSTSASARPLSPAAGRLPRFQSPADQPSHQRPASALAPQQGPRRPAQGASLAPGTGLRRAQEPAGPDLKTGLAVTFLGTNSGTPTLERNVSCTLVRLPGAVHLVDCGEGSHRQLLALPGLDLAQVDCIFVTHLHGDHCFGLGAALQLLDGHKPEGALHRVCGPPGVAELLRASLLLTGLASRLRLPVEITELVCSPSSAHPPRPLTAPGAPAGAAGAAGAKVTVQRLAARKVASAPDLTTAVAAVGPRVAALEEIWWPPRSNDFQPGSNRSRFGGGGGYSGGASDSEADLYSSMDEDMDHMSVNGNTYGRRQYVAAEGLYWEIPNCSGVRVRAAQLQHRVPCWGYVFTEAVPYEEGAKRRKAVVLGDTVSSRAIAPLAAGCDVMSHEATFAQGMEQKARVAQHSTGWMAGAFAAAIGARHLVLTHFSARYQDAPRRHDDRPTKVSTEEEAQEQSWAVAGLLREAGETYKRPGRIFAASDYYTFHVPLRSATANEPTANGRAAGADGSGSDDEGSGHGPVRRAAPGGLRVGAGVASRAAVMRGEEEEAGSAAGGRLAPRRRLVRG</sequence>
<keyword evidence="7" id="KW-0378">Hydrolase</keyword>
<evidence type="ECO:0000259" key="10">
    <source>
        <dbReference type="Pfam" id="PF00753"/>
    </source>
</evidence>
<evidence type="ECO:0000256" key="5">
    <source>
        <dbReference type="ARBA" id="ARBA00022723"/>
    </source>
</evidence>
<evidence type="ECO:0000256" key="1">
    <source>
        <dbReference type="ARBA" id="ARBA00001947"/>
    </source>
</evidence>
<feature type="compositionally biased region" description="Low complexity" evidence="9">
    <location>
        <begin position="584"/>
        <end position="594"/>
    </location>
</feature>
<dbReference type="InterPro" id="IPR013471">
    <property type="entry name" value="RNase_Z/BN"/>
</dbReference>
<name>A0A836BX28_9CHLO</name>
<evidence type="ECO:0000256" key="9">
    <source>
        <dbReference type="SAM" id="MobiDB-lite"/>
    </source>
</evidence>
<feature type="region of interest" description="Disordered" evidence="9">
    <location>
        <begin position="1"/>
        <end position="122"/>
    </location>
</feature>
<dbReference type="PANTHER" id="PTHR46018">
    <property type="entry name" value="ZINC PHOSPHODIESTERASE ELAC PROTEIN 1"/>
    <property type="match status" value="1"/>
</dbReference>
<dbReference type="Proteomes" id="UP000612055">
    <property type="component" value="Unassembled WGS sequence"/>
</dbReference>
<feature type="compositionally biased region" description="Basic and acidic residues" evidence="9">
    <location>
        <begin position="487"/>
        <end position="500"/>
    </location>
</feature>
<dbReference type="PANTHER" id="PTHR46018:SF2">
    <property type="entry name" value="ZINC PHOSPHODIESTERASE ELAC PROTEIN 1"/>
    <property type="match status" value="1"/>
</dbReference>
<evidence type="ECO:0000313" key="11">
    <source>
        <dbReference type="EMBL" id="KAG2492115.1"/>
    </source>
</evidence>
<comment type="subunit">
    <text evidence="2">Homodimer.</text>
</comment>
<accession>A0A836BX28</accession>
<evidence type="ECO:0000313" key="12">
    <source>
        <dbReference type="Proteomes" id="UP000612055"/>
    </source>
</evidence>
<evidence type="ECO:0000256" key="6">
    <source>
        <dbReference type="ARBA" id="ARBA00022759"/>
    </source>
</evidence>
<dbReference type="GO" id="GO:0005634">
    <property type="term" value="C:nucleus"/>
    <property type="evidence" value="ECO:0007669"/>
    <property type="project" value="TreeGrafter"/>
</dbReference>
<keyword evidence="8" id="KW-0862">Zinc</keyword>
<evidence type="ECO:0000256" key="8">
    <source>
        <dbReference type="ARBA" id="ARBA00022833"/>
    </source>
</evidence>
<evidence type="ECO:0000256" key="2">
    <source>
        <dbReference type="ARBA" id="ARBA00011738"/>
    </source>
</evidence>
<feature type="region of interest" description="Disordered" evidence="9">
    <location>
        <begin position="320"/>
        <end position="343"/>
    </location>
</feature>
<dbReference type="GO" id="GO:0046872">
    <property type="term" value="F:metal ion binding"/>
    <property type="evidence" value="ECO:0007669"/>
    <property type="project" value="UniProtKB-KW"/>
</dbReference>
<feature type="region of interest" description="Disordered" evidence="9">
    <location>
        <begin position="546"/>
        <end position="618"/>
    </location>
</feature>
<keyword evidence="3" id="KW-0819">tRNA processing</keyword>
<dbReference type="AlphaFoldDB" id="A0A836BX28"/>
<dbReference type="GO" id="GO:0042781">
    <property type="term" value="F:3'-tRNA processing endoribonuclease activity"/>
    <property type="evidence" value="ECO:0007669"/>
    <property type="project" value="TreeGrafter"/>
</dbReference>
<evidence type="ECO:0000256" key="7">
    <source>
        <dbReference type="ARBA" id="ARBA00022801"/>
    </source>
</evidence>
<comment type="cofactor">
    <cofactor evidence="1">
        <name>Zn(2+)</name>
        <dbReference type="ChEBI" id="CHEBI:29105"/>
    </cofactor>
</comment>
<reference evidence="11" key="1">
    <citation type="journal article" date="2020" name="bioRxiv">
        <title>Comparative genomics of Chlamydomonas.</title>
        <authorList>
            <person name="Craig R.J."/>
            <person name="Hasan A.R."/>
            <person name="Ness R.W."/>
            <person name="Keightley P.D."/>
        </authorList>
    </citation>
    <scope>NUCLEOTIDE SEQUENCE</scope>
    <source>
        <strain evidence="11">CCAP 11/70</strain>
    </source>
</reference>
<dbReference type="OrthoDB" id="527344at2759"/>
<evidence type="ECO:0000256" key="3">
    <source>
        <dbReference type="ARBA" id="ARBA00022694"/>
    </source>
</evidence>
<dbReference type="SUPFAM" id="SSF56281">
    <property type="entry name" value="Metallo-hydrolase/oxidoreductase"/>
    <property type="match status" value="1"/>
</dbReference>
<proteinExistence type="inferred from homology"/>
<dbReference type="InterPro" id="IPR001279">
    <property type="entry name" value="Metallo-B-lactamas"/>
</dbReference>
<feature type="compositionally biased region" description="Low complexity" evidence="9">
    <location>
        <begin position="44"/>
        <end position="61"/>
    </location>
</feature>
<dbReference type="EMBL" id="JAEHOE010000047">
    <property type="protein sequence ID" value="KAG2492115.1"/>
    <property type="molecule type" value="Genomic_DNA"/>
</dbReference>
<dbReference type="Pfam" id="PF00753">
    <property type="entry name" value="Lactamase_B"/>
    <property type="match status" value="1"/>
</dbReference>
<dbReference type="Gene3D" id="3.60.15.10">
    <property type="entry name" value="Ribonuclease Z/Hydroxyacylglutathione hydrolase-like"/>
    <property type="match status" value="1"/>
</dbReference>
<organism evidence="11 12">
    <name type="scientific">Edaphochlamys debaryana</name>
    <dbReference type="NCBI Taxonomy" id="47281"/>
    <lineage>
        <taxon>Eukaryota</taxon>
        <taxon>Viridiplantae</taxon>
        <taxon>Chlorophyta</taxon>
        <taxon>core chlorophytes</taxon>
        <taxon>Chlorophyceae</taxon>
        <taxon>CS clade</taxon>
        <taxon>Chlamydomonadales</taxon>
        <taxon>Chlamydomonadales incertae sedis</taxon>
        <taxon>Edaphochlamys</taxon>
    </lineage>
</organism>
<keyword evidence="12" id="KW-1185">Reference proteome</keyword>
<keyword evidence="6" id="KW-0255">Endonuclease</keyword>
<dbReference type="HAMAP" id="MF_01818">
    <property type="entry name" value="RNase_Z_BN"/>
    <property type="match status" value="1"/>
</dbReference>
<evidence type="ECO:0000256" key="4">
    <source>
        <dbReference type="ARBA" id="ARBA00022722"/>
    </source>
</evidence>